<dbReference type="InterPro" id="IPR006350">
    <property type="entry name" value="Intron_endoG1"/>
</dbReference>
<keyword evidence="6" id="KW-0496">Mitochondrion</keyword>
<dbReference type="AlphaFoldDB" id="A0A650AFY5"/>
<dbReference type="InterPro" id="IPR035901">
    <property type="entry name" value="GIY-YIG_endonuc_sf"/>
</dbReference>
<dbReference type="SUPFAM" id="SSF64496">
    <property type="entry name" value="DNA-binding domain of intron-encoded endonucleases"/>
    <property type="match status" value="2"/>
</dbReference>
<keyword evidence="3" id="KW-0255">Endonuclease</keyword>
<dbReference type="NCBIfam" id="TIGR01453">
    <property type="entry name" value="grpIintron_endo"/>
    <property type="match status" value="1"/>
</dbReference>
<feature type="domain" description="GIY-YIG" evidence="5">
    <location>
        <begin position="143"/>
        <end position="229"/>
    </location>
</feature>
<gene>
    <name evidence="6" type="primary">orf378</name>
</gene>
<proteinExistence type="predicted"/>
<dbReference type="PROSITE" id="PS50164">
    <property type="entry name" value="GIY_YIG"/>
    <property type="match status" value="1"/>
</dbReference>
<accession>A0A650AFY5</accession>
<organism evidence="6">
    <name type="scientific">Morchella importuna</name>
    <dbReference type="NCBI Taxonomy" id="1174673"/>
    <lineage>
        <taxon>Eukaryota</taxon>
        <taxon>Fungi</taxon>
        <taxon>Dikarya</taxon>
        <taxon>Ascomycota</taxon>
        <taxon>Pezizomycotina</taxon>
        <taxon>Pezizomycetes</taxon>
        <taxon>Pezizales</taxon>
        <taxon>Morchellaceae</taxon>
        <taxon>Morchella</taxon>
    </lineage>
</organism>
<evidence type="ECO:0000313" key="6">
    <source>
        <dbReference type="EMBL" id="QGN66658.1"/>
    </source>
</evidence>
<evidence type="ECO:0000256" key="1">
    <source>
        <dbReference type="ARBA" id="ARBA00010045"/>
    </source>
</evidence>
<dbReference type="GeneID" id="42905980"/>
<dbReference type="Pfam" id="PF07453">
    <property type="entry name" value="NUMOD1"/>
    <property type="match status" value="1"/>
</dbReference>
<protein>
    <recommendedName>
        <fullName evidence="5">GIY-YIG domain-containing protein</fullName>
    </recommendedName>
</protein>
<dbReference type="EMBL" id="MK527108">
    <property type="protein sequence ID" value="QGN66658.1"/>
    <property type="molecule type" value="Genomic_DNA"/>
</dbReference>
<keyword evidence="2" id="KW-0540">Nuclease</keyword>
<geneLocation type="mitochondrion" evidence="6"/>
<dbReference type="SUPFAM" id="SSF82771">
    <property type="entry name" value="GIY-YIG endonuclease"/>
    <property type="match status" value="1"/>
</dbReference>
<comment type="similarity">
    <text evidence="1">To endonucleases of group I introns of fungi and phage.</text>
</comment>
<dbReference type="SMART" id="SM00497">
    <property type="entry name" value="IENR1"/>
    <property type="match status" value="1"/>
</dbReference>
<dbReference type="GO" id="GO:0003677">
    <property type="term" value="F:DNA binding"/>
    <property type="evidence" value="ECO:0007669"/>
    <property type="project" value="InterPro"/>
</dbReference>
<dbReference type="InterPro" id="IPR000305">
    <property type="entry name" value="GIY-YIG_endonuc"/>
</dbReference>
<dbReference type="SMART" id="SM00496">
    <property type="entry name" value="IENR2"/>
    <property type="match status" value="4"/>
</dbReference>
<dbReference type="Pfam" id="PF07460">
    <property type="entry name" value="NUMOD3"/>
    <property type="match status" value="2"/>
</dbReference>
<dbReference type="InterPro" id="IPR003647">
    <property type="entry name" value="Intron_nuc_1_rpt"/>
</dbReference>
<dbReference type="SMART" id="SM00465">
    <property type="entry name" value="GIYc"/>
    <property type="match status" value="1"/>
</dbReference>
<dbReference type="GO" id="GO:0004519">
    <property type="term" value="F:endonuclease activity"/>
    <property type="evidence" value="ECO:0007669"/>
    <property type="project" value="UniProtKB-KW"/>
</dbReference>
<keyword evidence="4" id="KW-0378">Hydrolase</keyword>
<dbReference type="Pfam" id="PF01541">
    <property type="entry name" value="GIY-YIG"/>
    <property type="match status" value="1"/>
</dbReference>
<dbReference type="GO" id="GO:0016787">
    <property type="term" value="F:hydrolase activity"/>
    <property type="evidence" value="ECO:0007669"/>
    <property type="project" value="UniProtKB-KW"/>
</dbReference>
<evidence type="ECO:0000256" key="2">
    <source>
        <dbReference type="ARBA" id="ARBA00022722"/>
    </source>
</evidence>
<dbReference type="CDD" id="cd10445">
    <property type="entry name" value="GIY-YIG_bI1_like"/>
    <property type="match status" value="1"/>
</dbReference>
<dbReference type="Gene3D" id="3.40.1440.10">
    <property type="entry name" value="GIY-YIG endonuclease"/>
    <property type="match status" value="1"/>
</dbReference>
<dbReference type="InterPro" id="IPR010896">
    <property type="entry name" value="NUMOD1"/>
</dbReference>
<evidence type="ECO:0000256" key="4">
    <source>
        <dbReference type="ARBA" id="ARBA00022801"/>
    </source>
</evidence>
<dbReference type="InterPro" id="IPR003611">
    <property type="entry name" value="NUMOD3"/>
</dbReference>
<sequence>MYNVPIYNISNPISPLLSEAGRMMKVLTVKAKLRAHSYYYLKKIIKFWFKTVPVTSRRGLNLINLTGVALFKYIFFAPCFAGEAIVLVANLDALFIPDANFYLSISSFSPLNPGTPGWGSPAPVKSYENASTMKKLIIKENENKSGIYRWTNKYTGDTYIGQSINLSARFIHYFNTSYLTSKKQLIISRALIKYGYSGFSLEILEFCEKSDLLEREQYYLDLLKPEYNILKIAGSSLGFKHSEDTKAKISKSLKGIYVGKNSALFGRVHSEETKALMSIKKLGDKNHNFGRTLSEETKELIRLRAQGRIHSEETKALISQKHGNPVNIYEKVSGEFSLIGSFVSKRKAAQFLEISAGTVTRYMQSGKLFKDKYKFSTR</sequence>
<reference evidence="6" key="1">
    <citation type="submission" date="2019-02" db="EMBL/GenBank/DDBJ databases">
        <title>The largest mitochondrial genome of Morchella importuna (272.2 kb) among fungi reservoir of numerous mitochondrial ORFs, repeatitive sequences and nuclear genome horizontal transfer.</title>
        <authorList>
            <person name="Liu W."/>
            <person name="Bian Y."/>
        </authorList>
    </citation>
    <scope>NUCLEOTIDE SEQUENCE</scope>
</reference>
<evidence type="ECO:0000256" key="3">
    <source>
        <dbReference type="ARBA" id="ARBA00022759"/>
    </source>
</evidence>
<evidence type="ECO:0000259" key="5">
    <source>
        <dbReference type="PROSITE" id="PS50164"/>
    </source>
</evidence>
<name>A0A650AFY5_9PEZI</name>
<dbReference type="RefSeq" id="YP_009722256.1">
    <property type="nucleotide sequence ID" value="NC_045397.1"/>
</dbReference>